<protein>
    <submittedName>
        <fullName evidence="1">Uncharacterized protein</fullName>
    </submittedName>
</protein>
<sequence>MGDRFTEGYRAARRHYGTGASAALADVRAAVLEVRSEHPSGPAFYTELLDQVEQRTRDWAHHDGSSQEEERPR</sequence>
<name>Q3MNK2_TERSD</name>
<proteinExistence type="predicted"/>
<reference evidence="1" key="2">
    <citation type="journal article" date="2001" name="Biochem. Biophys. Res. Commun.">
        <title>Isolation and characterization of the genes encoding a novel oxygenase component of angular dioxygenase from the gram-positive dibenzofuran-degrader Terrabacter sp. strain DBF63.</title>
        <authorList>
            <person name="Kasuga K."/>
            <person name="Habe H."/>
            <person name="Chung J."/>
            <person name="Yoshida T."/>
            <person name="Nojiri H."/>
            <person name="Yamane H."/>
            <person name="Omori T."/>
        </authorList>
    </citation>
    <scope>NUCLEOTIDE SEQUENCE</scope>
    <source>
        <strain evidence="1">DBF63</strain>
        <plasmid evidence="1">pDBF1</plasmid>
    </source>
</reference>
<dbReference type="EMBL" id="AP008980">
    <property type="protein sequence ID" value="BAE45113.1"/>
    <property type="molecule type" value="Genomic_DNA"/>
</dbReference>
<reference evidence="1" key="7">
    <citation type="journal article" date="2005" name="Microbiology (Mosc.)">
        <title>The fluorene catabolic linear plasmid in Terrabacter sp. strain DBF63 carries the beta-ketoadipate pathway genes, pcaRHGBDCFIJ, also found in proteobacteria.</title>
        <authorList>
            <person name="Habe H."/>
            <person name="Chung J.-S."/>
            <person name="Ishida A."/>
            <person name="Kasuga K."/>
            <person name="Ide K."/>
            <person name="Takemura T."/>
            <person name="Nojiri H."/>
            <person name="Yamane H."/>
            <person name="Omori T."/>
        </authorList>
    </citation>
    <scope>NUCLEOTIDE SEQUENCE</scope>
    <source>
        <strain evidence="1">DBF63</strain>
        <plasmid evidence="1">pDBF1</plasmid>
    </source>
</reference>
<accession>Q3MNK2</accession>
<reference evidence="1" key="3">
    <citation type="journal article" date="2003" name="Appl. Microbiol. Biotechnol.">
        <title>Phthalate catabolic gene cluster is linked to the angular dioxygenase gene in Terrabacter sp. strain DBF63.</title>
        <authorList>
            <person name="Habe H."/>
            <person name="Miyakoshi M."/>
            <person name="Chung J."/>
            <person name="Kasuga K."/>
            <person name="Yoshida T."/>
            <person name="Nojiri H."/>
            <person name="Omori T."/>
        </authorList>
    </citation>
    <scope>NUCLEOTIDE SEQUENCE</scope>
    <source>
        <strain evidence="1">DBF63</strain>
        <plasmid evidence="1">pDBF1</plasmid>
    </source>
</reference>
<dbReference type="AlphaFoldDB" id="Q3MNK2"/>
<organism evidence="1">
    <name type="scientific">Terrabacter sp. (strain DBF63)</name>
    <dbReference type="NCBI Taxonomy" id="150395"/>
    <lineage>
        <taxon>Bacteria</taxon>
        <taxon>Bacillati</taxon>
        <taxon>Actinomycetota</taxon>
        <taxon>Actinomycetes</taxon>
        <taxon>Micrococcales</taxon>
        <taxon>Intrasporangiaceae</taxon>
        <taxon>Terrabacter</taxon>
    </lineage>
</organism>
<reference evidence="1" key="1">
    <citation type="journal article" date="1997" name="J. Ferment. Bioeng.">
        <title>Cloning and characterization of genes involved in the degradation of dibenzofuran by Terrabacter sp. strain DBF63.</title>
        <authorList>
            <person name="Kasuga K."/>
            <person name="Nojiri H."/>
            <person name="Yamane H."/>
            <person name="Kodama T."/>
            <person name="Omori T."/>
        </authorList>
    </citation>
    <scope>NUCLEOTIDE SEQUENCE</scope>
    <source>
        <strain evidence="1">DBF63</strain>
        <plasmid evidence="1">pDBF1</plasmid>
    </source>
</reference>
<reference evidence="1" key="4">
    <citation type="journal article" date="2004" name="FEMS Microbiol. Lett.">
        <title>Genetic characterization of the dibenzofuran-degrading Actinobacteria carrying the dbfA1A2 gene homologues isolated from activated sludge.</title>
        <authorList>
            <person name="Noumura T."/>
            <person name="Habe H."/>
            <person name="Widada J."/>
            <person name="Chung J.S."/>
            <person name="Yoshida T."/>
            <person name="Nojiri H."/>
            <person name="Omori T."/>
        </authorList>
    </citation>
    <scope>NUCLEOTIDE SEQUENCE</scope>
    <source>
        <strain evidence="1">DBF63</strain>
        <plasmid evidence="1">pDBF1</plasmid>
    </source>
</reference>
<reference evidence="1" key="6">
    <citation type="journal article" date="2005" name="Appl. Microbiol. Biotechnol.">
        <title>Characterization of [3Fe-4S] ferredoxin DbfA3, which functions in the angular dioxygenase system of Terrabacter sp. strain DBF63.</title>
        <authorList>
            <person name="Takagi T."/>
            <person name="Habe H."/>
            <person name="Yoshida T."/>
            <person name="Yamane H."/>
            <person name="Omori T."/>
            <person name="Nojiri H."/>
        </authorList>
    </citation>
    <scope>NUCLEOTIDE SEQUENCE</scope>
    <source>
        <strain evidence="1">DBF63</strain>
        <plasmid evidence="1">pDBF1</plasmid>
    </source>
</reference>
<keyword evidence="1" id="KW-0614">Plasmid</keyword>
<geneLocation type="plasmid" evidence="1">
    <name>pDBF1</name>
</geneLocation>
<evidence type="ECO:0000313" key="1">
    <source>
        <dbReference type="EMBL" id="BAE45113.1"/>
    </source>
</evidence>
<reference evidence="1" key="5">
    <citation type="journal article" date="2004" name="J. Bacteriol.">
        <title>Characterization of the upper pathway genes for fluorene metabolism in Terrabacter sp. strain DBF63.</title>
        <authorList>
            <person name="Habe H."/>
            <person name="Chung J."/>
            <person name="Kato H."/>
            <person name="Ayabe Y."/>
            <person name="Kasuga K."/>
            <person name="Yoshida T."/>
            <person name="Nojiri H."/>
            <person name="Yamane H."/>
            <person name="Omori T."/>
        </authorList>
    </citation>
    <scope>NUCLEOTIDE SEQUENCE</scope>
    <source>
        <strain evidence="1">DBF63</strain>
        <plasmid evidence="1">pDBF1</plasmid>
    </source>
</reference>